<sequence length="214" mass="23941">MSFSALDSVNKIREDVVEWFDAQCVEGEVNDPDNLRAVVEQEGVLSRADVWKKPPVHWLKCNIGSVWSRRNRFCGGAWILRDAQGNVILHSRRSFGPILNHEDAMLRVVLWALESMASHRVDHVIFAFQDKALVGAVNRPGAWPSFKAQSVALKRSLLPFLVWKMEVEVAAANRGANLIAQSVIGDLRVNSYVASGHPSWLNRLFADERGLSSV</sequence>
<protein>
    <submittedName>
        <fullName evidence="2">Ribonuclease H domain</fullName>
    </submittedName>
</protein>
<dbReference type="OrthoDB" id="1113045at2759"/>
<dbReference type="AlphaFoldDB" id="A0A8T2AFC0"/>
<dbReference type="GO" id="GO:0004523">
    <property type="term" value="F:RNA-DNA hybrid ribonuclease activity"/>
    <property type="evidence" value="ECO:0007669"/>
    <property type="project" value="InterPro"/>
</dbReference>
<evidence type="ECO:0000313" key="2">
    <source>
        <dbReference type="EMBL" id="KAG7572185.1"/>
    </source>
</evidence>
<dbReference type="Pfam" id="PF13456">
    <property type="entry name" value="RVT_3"/>
    <property type="match status" value="1"/>
</dbReference>
<accession>A0A8T2AFC0</accession>
<dbReference type="PANTHER" id="PTHR47074">
    <property type="entry name" value="BNAC02G40300D PROTEIN"/>
    <property type="match status" value="1"/>
</dbReference>
<proteinExistence type="predicted"/>
<dbReference type="GO" id="GO:0003676">
    <property type="term" value="F:nucleic acid binding"/>
    <property type="evidence" value="ECO:0007669"/>
    <property type="project" value="InterPro"/>
</dbReference>
<dbReference type="EMBL" id="JAEFBJ010000009">
    <property type="protein sequence ID" value="KAG7572185.1"/>
    <property type="molecule type" value="Genomic_DNA"/>
</dbReference>
<organism evidence="2 3">
    <name type="scientific">Arabidopsis suecica</name>
    <name type="common">Swedish thale-cress</name>
    <name type="synonym">Cardaminopsis suecica</name>
    <dbReference type="NCBI Taxonomy" id="45249"/>
    <lineage>
        <taxon>Eukaryota</taxon>
        <taxon>Viridiplantae</taxon>
        <taxon>Streptophyta</taxon>
        <taxon>Embryophyta</taxon>
        <taxon>Tracheophyta</taxon>
        <taxon>Spermatophyta</taxon>
        <taxon>Magnoliopsida</taxon>
        <taxon>eudicotyledons</taxon>
        <taxon>Gunneridae</taxon>
        <taxon>Pentapetalae</taxon>
        <taxon>rosids</taxon>
        <taxon>malvids</taxon>
        <taxon>Brassicales</taxon>
        <taxon>Brassicaceae</taxon>
        <taxon>Camelineae</taxon>
        <taxon>Arabidopsis</taxon>
    </lineage>
</organism>
<dbReference type="PANTHER" id="PTHR47074:SF49">
    <property type="entry name" value="POLYNUCLEOTIDYL TRANSFERASE, RIBONUCLEASE H-LIKE SUPERFAMILY PROTEIN"/>
    <property type="match status" value="1"/>
</dbReference>
<dbReference type="InterPro" id="IPR002156">
    <property type="entry name" value="RNaseH_domain"/>
</dbReference>
<gene>
    <name evidence="2" type="ORF">ISN44_As09g005680</name>
</gene>
<name>A0A8T2AFC0_ARASU</name>
<reference evidence="2 3" key="1">
    <citation type="submission" date="2020-12" db="EMBL/GenBank/DDBJ databases">
        <title>Concerted genomic and epigenomic changes stabilize Arabidopsis allopolyploids.</title>
        <authorList>
            <person name="Chen Z."/>
        </authorList>
    </citation>
    <scope>NUCLEOTIDE SEQUENCE [LARGE SCALE GENOMIC DNA]</scope>
    <source>
        <strain evidence="2">As9502</strain>
        <tissue evidence="2">Leaf</tissue>
    </source>
</reference>
<keyword evidence="3" id="KW-1185">Reference proteome</keyword>
<dbReference type="Proteomes" id="UP000694251">
    <property type="component" value="Chromosome 9"/>
</dbReference>
<comment type="caution">
    <text evidence="2">The sequence shown here is derived from an EMBL/GenBank/DDBJ whole genome shotgun (WGS) entry which is preliminary data.</text>
</comment>
<dbReference type="InterPro" id="IPR052929">
    <property type="entry name" value="RNase_H-like_EbsB-rel"/>
</dbReference>
<feature type="domain" description="RNase H type-1" evidence="1">
    <location>
        <begin position="67"/>
        <end position="142"/>
    </location>
</feature>
<evidence type="ECO:0000259" key="1">
    <source>
        <dbReference type="Pfam" id="PF13456"/>
    </source>
</evidence>
<evidence type="ECO:0000313" key="3">
    <source>
        <dbReference type="Proteomes" id="UP000694251"/>
    </source>
</evidence>